<keyword evidence="1" id="KW-0732">Signal</keyword>
<gene>
    <name evidence="2" type="ORF">TNO020_70103</name>
</gene>
<keyword evidence="3" id="KW-1185">Reference proteome</keyword>
<evidence type="ECO:0008006" key="4">
    <source>
        <dbReference type="Google" id="ProtNLM"/>
    </source>
</evidence>
<dbReference type="RefSeq" id="WP_145993242.1">
    <property type="nucleotide sequence ID" value="NZ_OENF01000042.1"/>
</dbReference>
<organism evidence="2 3">
    <name type="scientific">Tenacibaculum piscium</name>
    <dbReference type="NCBI Taxonomy" id="1458515"/>
    <lineage>
        <taxon>Bacteria</taxon>
        <taxon>Pseudomonadati</taxon>
        <taxon>Bacteroidota</taxon>
        <taxon>Flavobacteriia</taxon>
        <taxon>Flavobacteriales</taxon>
        <taxon>Flavobacteriaceae</taxon>
        <taxon>Tenacibaculum</taxon>
    </lineage>
</organism>
<evidence type="ECO:0000256" key="1">
    <source>
        <dbReference type="SAM" id="SignalP"/>
    </source>
</evidence>
<proteinExistence type="predicted"/>
<dbReference type="OrthoDB" id="1521841at2"/>
<accession>A0A2H1YJX3</accession>
<evidence type="ECO:0000313" key="2">
    <source>
        <dbReference type="EMBL" id="SOS75795.1"/>
    </source>
</evidence>
<name>A0A2H1YJX3_9FLAO</name>
<dbReference type="InterPro" id="IPR011048">
    <property type="entry name" value="Haem_d1_sf"/>
</dbReference>
<dbReference type="Proteomes" id="UP000234211">
    <property type="component" value="Unassembled WGS sequence"/>
</dbReference>
<dbReference type="SUPFAM" id="SSF51004">
    <property type="entry name" value="C-terminal (heme d1) domain of cytochrome cd1-nitrite reductase"/>
    <property type="match status" value="1"/>
</dbReference>
<dbReference type="EMBL" id="OENF01000042">
    <property type="protein sequence ID" value="SOS75795.1"/>
    <property type="molecule type" value="Genomic_DNA"/>
</dbReference>
<sequence>MKKIYTLLIIAILTLTISCSQDSSNNDVSSNSSGDGMGGSLATFILKDAYLYTVDFYKLTVFNISDSKNPVKVNTIDVGFNIETLFSFDNYLFIGSQNAMFIYDITNKELPKKLAQSNHFTSCDPVVANGTNAYVTLHTNTNCQGTVNELKTYDITDIKNPILLNNRGLKQPKGLSLYADNYLLVCDDTVKIFDVSNPKDSKYIDEIPTKNALDIIIRNNHAFIISENSIDQYELDATNIAKFTKISTFTF</sequence>
<protein>
    <recommendedName>
        <fullName evidence="4">LVIVD repeat-containing protein</fullName>
    </recommendedName>
</protein>
<reference evidence="3" key="1">
    <citation type="submission" date="2017-11" db="EMBL/GenBank/DDBJ databases">
        <authorList>
            <person name="Duchaud E."/>
        </authorList>
    </citation>
    <scope>NUCLEOTIDE SEQUENCE [LARGE SCALE GENOMIC DNA]</scope>
    <source>
        <strain evidence="3">Tenacibaculum sp. TNO020</strain>
    </source>
</reference>
<evidence type="ECO:0000313" key="3">
    <source>
        <dbReference type="Proteomes" id="UP000234211"/>
    </source>
</evidence>
<dbReference type="AlphaFoldDB" id="A0A2H1YJX3"/>
<dbReference type="PROSITE" id="PS51257">
    <property type="entry name" value="PROKAR_LIPOPROTEIN"/>
    <property type="match status" value="1"/>
</dbReference>
<feature type="signal peptide" evidence="1">
    <location>
        <begin position="1"/>
        <end position="20"/>
    </location>
</feature>
<feature type="chain" id="PRO_5013971039" description="LVIVD repeat-containing protein" evidence="1">
    <location>
        <begin position="21"/>
        <end position="251"/>
    </location>
</feature>